<dbReference type="PANTHER" id="PTHR12640:SF0">
    <property type="entry name" value="DOLICHYL-DIPHOSPHOOLIGOSACCHARIDE--PROTEIN GLYCOSYLTRANSFERASE SUBUNIT 2"/>
    <property type="match status" value="1"/>
</dbReference>
<dbReference type="AlphaFoldDB" id="N1J6M7"/>
<keyword evidence="10" id="KW-0808">Transferase</keyword>
<dbReference type="FunCoup" id="N1J6M7">
    <property type="interactions" value="143"/>
</dbReference>
<dbReference type="PANTHER" id="PTHR12640">
    <property type="entry name" value="RIBOPHORIN II"/>
    <property type="match status" value="1"/>
</dbReference>
<evidence type="ECO:0000256" key="2">
    <source>
        <dbReference type="ARBA" id="ARBA00022692"/>
    </source>
</evidence>
<gene>
    <name evidence="10" type="ORF">BGHDH14_bgh05956</name>
</gene>
<keyword evidence="5 7" id="KW-1133">Transmembrane helix</keyword>
<name>N1J6M7_BLUG1</name>
<evidence type="ECO:0000256" key="4">
    <source>
        <dbReference type="ARBA" id="ARBA00022824"/>
    </source>
</evidence>
<accession>N1J6M7</accession>
<dbReference type="HOGENOM" id="CLU_051361_0_0_1"/>
<keyword evidence="4" id="KW-0256">Endoplasmic reticulum</keyword>
<evidence type="ECO:0000256" key="1">
    <source>
        <dbReference type="ARBA" id="ARBA00004477"/>
    </source>
</evidence>
<dbReference type="Pfam" id="PF25147">
    <property type="entry name" value="Ribophorin_II_C"/>
    <property type="match status" value="1"/>
</dbReference>
<evidence type="ECO:0000256" key="8">
    <source>
        <dbReference type="SAM" id="SignalP"/>
    </source>
</evidence>
<feature type="domain" description="Ribophorin II C-terminal" evidence="9">
    <location>
        <begin position="196"/>
        <end position="299"/>
    </location>
</feature>
<dbReference type="eggNOG" id="KOG2447">
    <property type="taxonomic scope" value="Eukaryota"/>
</dbReference>
<organism evidence="10 11">
    <name type="scientific">Blumeria graminis f. sp. hordei (strain DH14)</name>
    <name type="common">Barley powdery mildew</name>
    <name type="synonym">Oidium monilioides f. sp. hordei</name>
    <dbReference type="NCBI Taxonomy" id="546991"/>
    <lineage>
        <taxon>Eukaryota</taxon>
        <taxon>Fungi</taxon>
        <taxon>Dikarya</taxon>
        <taxon>Ascomycota</taxon>
        <taxon>Pezizomycotina</taxon>
        <taxon>Leotiomycetes</taxon>
        <taxon>Erysiphales</taxon>
        <taxon>Erysiphaceae</taxon>
        <taxon>Blumeria</taxon>
        <taxon>Blumeria hordei</taxon>
    </lineage>
</organism>
<dbReference type="InterPro" id="IPR008814">
    <property type="entry name" value="Swp1"/>
</dbReference>
<keyword evidence="6 7" id="KW-0472">Membrane</keyword>
<evidence type="ECO:0000256" key="7">
    <source>
        <dbReference type="SAM" id="Phobius"/>
    </source>
</evidence>
<evidence type="ECO:0000256" key="3">
    <source>
        <dbReference type="ARBA" id="ARBA00022729"/>
    </source>
</evidence>
<evidence type="ECO:0000313" key="10">
    <source>
        <dbReference type="EMBL" id="CCU74799.1"/>
    </source>
</evidence>
<dbReference type="InParanoid" id="N1J6M7"/>
<protein>
    <submittedName>
        <fullName evidence="10">Oligosaccharyltransferase subunit ribophorin II</fullName>
    </submittedName>
</protein>
<proteinExistence type="predicted"/>
<evidence type="ECO:0000313" key="11">
    <source>
        <dbReference type="Proteomes" id="UP000015441"/>
    </source>
</evidence>
<comment type="caution">
    <text evidence="10">The sequence shown here is derived from an EMBL/GenBank/DDBJ whole genome shotgun (WGS) entry which is preliminary data.</text>
</comment>
<feature type="chain" id="PRO_5044315093" evidence="8">
    <location>
        <begin position="21"/>
        <end position="304"/>
    </location>
</feature>
<comment type="subcellular location">
    <subcellularLocation>
        <location evidence="1">Endoplasmic reticulum membrane</location>
        <topology evidence="1">Multi-pass membrane protein</topology>
    </subcellularLocation>
</comment>
<dbReference type="GO" id="GO:0008250">
    <property type="term" value="C:oligosaccharyltransferase complex"/>
    <property type="evidence" value="ECO:0007669"/>
    <property type="project" value="InterPro"/>
</dbReference>
<sequence length="304" mass="33883">MLFRISYLFPLTQLAICVSALSWNFDEAIISITGKAGSRQAFKDKYAACKIDSNRTDYVLTASTNRLSDHVPLAKPVLLGDSDTLKIIFTATNDGIAKRPHQAFLLLRDQDTGVETAFVSSFKGNGRGKVEFVHIPSLLLQSSQPLRATFLIGSFGESQAFRNHVFNLEVLTDQGPSTKYEKPLRYGRRDEINHIFRPAPRSGPILLSAFFTLTIVATVHVLFASWIYLGANLSHLPSSLKIAPLSHTLFYGSILMIEVVFFFYYYKWKLFQLLPSVAILGFIACLSGPKALSEVQGRRLAGER</sequence>
<keyword evidence="11" id="KW-1185">Reference proteome</keyword>
<evidence type="ECO:0000259" key="9">
    <source>
        <dbReference type="Pfam" id="PF25147"/>
    </source>
</evidence>
<dbReference type="UniPathway" id="UPA00378"/>
<dbReference type="InterPro" id="IPR056790">
    <property type="entry name" value="Ribophorin_II_C"/>
</dbReference>
<dbReference type="STRING" id="546991.N1J6M7"/>
<dbReference type="EMBL" id="CAUH01000632">
    <property type="protein sequence ID" value="CCU74799.1"/>
    <property type="molecule type" value="Genomic_DNA"/>
</dbReference>
<reference evidence="10 11" key="1">
    <citation type="journal article" date="2010" name="Science">
        <title>Genome expansion and gene loss in powdery mildew fungi reveal tradeoffs in extreme parasitism.</title>
        <authorList>
            <person name="Spanu P.D."/>
            <person name="Abbott J.C."/>
            <person name="Amselem J."/>
            <person name="Burgis T.A."/>
            <person name="Soanes D.M."/>
            <person name="Stueber K."/>
            <person name="Ver Loren van Themaat E."/>
            <person name="Brown J.K.M."/>
            <person name="Butcher S.A."/>
            <person name="Gurr S.J."/>
            <person name="Lebrun M.-H."/>
            <person name="Ridout C.J."/>
            <person name="Schulze-Lefert P."/>
            <person name="Talbot N.J."/>
            <person name="Ahmadinejad N."/>
            <person name="Ametz C."/>
            <person name="Barton G.R."/>
            <person name="Benjdia M."/>
            <person name="Bidzinski P."/>
            <person name="Bindschedler L.V."/>
            <person name="Both M."/>
            <person name="Brewer M.T."/>
            <person name="Cadle-Davidson L."/>
            <person name="Cadle-Davidson M.M."/>
            <person name="Collemare J."/>
            <person name="Cramer R."/>
            <person name="Frenkel O."/>
            <person name="Godfrey D."/>
            <person name="Harriman J."/>
            <person name="Hoede C."/>
            <person name="King B.C."/>
            <person name="Klages S."/>
            <person name="Kleemann J."/>
            <person name="Knoll D."/>
            <person name="Koti P.S."/>
            <person name="Kreplak J."/>
            <person name="Lopez-Ruiz F.J."/>
            <person name="Lu X."/>
            <person name="Maekawa T."/>
            <person name="Mahanil S."/>
            <person name="Micali C."/>
            <person name="Milgroom M.G."/>
            <person name="Montana G."/>
            <person name="Noir S."/>
            <person name="O'Connell R.J."/>
            <person name="Oberhaensli S."/>
            <person name="Parlange F."/>
            <person name="Pedersen C."/>
            <person name="Quesneville H."/>
            <person name="Reinhardt R."/>
            <person name="Rott M."/>
            <person name="Sacristan S."/>
            <person name="Schmidt S.M."/>
            <person name="Schoen M."/>
            <person name="Skamnioti P."/>
            <person name="Sommer H."/>
            <person name="Stephens A."/>
            <person name="Takahara H."/>
            <person name="Thordal-Christensen H."/>
            <person name="Vigouroux M."/>
            <person name="Wessling R."/>
            <person name="Wicker T."/>
            <person name="Panstruga R."/>
        </authorList>
    </citation>
    <scope>NUCLEOTIDE SEQUENCE [LARGE SCALE GENOMIC DNA]</scope>
    <source>
        <strain evidence="10">DH14</strain>
    </source>
</reference>
<dbReference type="GO" id="GO:0006487">
    <property type="term" value="P:protein N-linked glycosylation"/>
    <property type="evidence" value="ECO:0007669"/>
    <property type="project" value="TreeGrafter"/>
</dbReference>
<dbReference type="GO" id="GO:0016740">
    <property type="term" value="F:transferase activity"/>
    <property type="evidence" value="ECO:0007669"/>
    <property type="project" value="UniProtKB-KW"/>
</dbReference>
<feature type="transmembrane region" description="Helical" evidence="7">
    <location>
        <begin position="249"/>
        <end position="266"/>
    </location>
</feature>
<dbReference type="OrthoDB" id="432292at2759"/>
<keyword evidence="2 7" id="KW-0812">Transmembrane</keyword>
<dbReference type="Proteomes" id="UP000015441">
    <property type="component" value="Unassembled WGS sequence"/>
</dbReference>
<evidence type="ECO:0000256" key="5">
    <source>
        <dbReference type="ARBA" id="ARBA00022989"/>
    </source>
</evidence>
<feature type="transmembrane region" description="Helical" evidence="7">
    <location>
        <begin position="205"/>
        <end position="229"/>
    </location>
</feature>
<feature type="signal peptide" evidence="8">
    <location>
        <begin position="1"/>
        <end position="20"/>
    </location>
</feature>
<evidence type="ECO:0000256" key="6">
    <source>
        <dbReference type="ARBA" id="ARBA00023136"/>
    </source>
</evidence>
<keyword evidence="3 8" id="KW-0732">Signal</keyword>